<organism evidence="3 4">
    <name type="scientific">Lutibacter maritimus</name>
    <dbReference type="NCBI Taxonomy" id="593133"/>
    <lineage>
        <taxon>Bacteria</taxon>
        <taxon>Pseudomonadati</taxon>
        <taxon>Bacteroidota</taxon>
        <taxon>Flavobacteriia</taxon>
        <taxon>Flavobacteriales</taxon>
        <taxon>Flavobacteriaceae</taxon>
        <taxon>Lutibacter</taxon>
    </lineage>
</organism>
<dbReference type="Proteomes" id="UP000199312">
    <property type="component" value="Unassembled WGS sequence"/>
</dbReference>
<feature type="transmembrane region" description="Helical" evidence="1">
    <location>
        <begin position="34"/>
        <end position="52"/>
    </location>
</feature>
<evidence type="ECO:0000313" key="4">
    <source>
        <dbReference type="Proteomes" id="UP000199312"/>
    </source>
</evidence>
<dbReference type="STRING" id="593133.SAMN04488006_0986"/>
<reference evidence="4" key="1">
    <citation type="submission" date="2016-10" db="EMBL/GenBank/DDBJ databases">
        <authorList>
            <person name="Varghese N."/>
            <person name="Submissions S."/>
        </authorList>
    </citation>
    <scope>NUCLEOTIDE SEQUENCE [LARGE SCALE GENOMIC DNA]</scope>
    <source>
        <strain evidence="4">DSM 24450</strain>
    </source>
</reference>
<feature type="transmembrane region" description="Helical" evidence="1">
    <location>
        <begin position="6"/>
        <end position="22"/>
    </location>
</feature>
<sequence>MNATDWLGFVGVALILLAYFLNEIGKISNKNIAFILLNLIGSTLACLASVLINYWPFIILEAAWALVSAVSLYKYYKPSKL</sequence>
<dbReference type="EMBL" id="FOZP01000002">
    <property type="protein sequence ID" value="SFS38999.1"/>
    <property type="molecule type" value="Genomic_DNA"/>
</dbReference>
<evidence type="ECO:0000259" key="2">
    <source>
        <dbReference type="Pfam" id="PF26604"/>
    </source>
</evidence>
<keyword evidence="4" id="KW-1185">Reference proteome</keyword>
<gene>
    <name evidence="3" type="ORF">SAMN04488006_0986</name>
</gene>
<accession>A0A1I6PFR2</accession>
<protein>
    <recommendedName>
        <fullName evidence="2">CBU-0592-like domain-containing protein</fullName>
    </recommendedName>
</protein>
<keyword evidence="1" id="KW-0812">Transmembrane</keyword>
<dbReference type="RefSeq" id="WP_090223402.1">
    <property type="nucleotide sequence ID" value="NZ_FOZP01000002.1"/>
</dbReference>
<evidence type="ECO:0000313" key="3">
    <source>
        <dbReference type="EMBL" id="SFS38999.1"/>
    </source>
</evidence>
<feature type="transmembrane region" description="Helical" evidence="1">
    <location>
        <begin position="58"/>
        <end position="76"/>
    </location>
</feature>
<keyword evidence="1" id="KW-0472">Membrane</keyword>
<dbReference type="OrthoDB" id="798534at2"/>
<name>A0A1I6PFR2_9FLAO</name>
<keyword evidence="1" id="KW-1133">Transmembrane helix</keyword>
<feature type="domain" description="CBU-0592-like" evidence="2">
    <location>
        <begin position="5"/>
        <end position="77"/>
    </location>
</feature>
<dbReference type="AlphaFoldDB" id="A0A1I6PFR2"/>
<dbReference type="NCBIfam" id="NF047864">
    <property type="entry name" value="CBU_0592_membra"/>
    <property type="match status" value="1"/>
</dbReference>
<dbReference type="InterPro" id="IPR058058">
    <property type="entry name" value="CBU_0592-like"/>
</dbReference>
<proteinExistence type="predicted"/>
<evidence type="ECO:0000256" key="1">
    <source>
        <dbReference type="SAM" id="Phobius"/>
    </source>
</evidence>
<dbReference type="Pfam" id="PF26604">
    <property type="entry name" value="CBU_0592"/>
    <property type="match status" value="1"/>
</dbReference>